<evidence type="ECO:0000313" key="2">
    <source>
        <dbReference type="Proteomes" id="UP000054893"/>
    </source>
</evidence>
<sequence length="65" mass="7648">MERSHQHLDGATSDKLIAFNDCPLVGRIEESDGVYEIEYPFPRSTIRDDFVSWLMRWGISFRVEQ</sequence>
<dbReference type="AlphaFoldDB" id="A0A158G1S5"/>
<gene>
    <name evidence="1" type="ORF">AWB64_02125</name>
</gene>
<dbReference type="EMBL" id="FCOC02000004">
    <property type="protein sequence ID" value="SAL26025.1"/>
    <property type="molecule type" value="Genomic_DNA"/>
</dbReference>
<evidence type="ECO:0000313" key="1">
    <source>
        <dbReference type="EMBL" id="SAL26025.1"/>
    </source>
</evidence>
<dbReference type="Proteomes" id="UP000054893">
    <property type="component" value="Unassembled WGS sequence"/>
</dbReference>
<name>A0A158G1S5_CABSO</name>
<proteinExistence type="predicted"/>
<dbReference type="OrthoDB" id="9104280at2"/>
<organism evidence="1 2">
    <name type="scientific">Caballeronia sordidicola</name>
    <name type="common">Burkholderia sordidicola</name>
    <dbReference type="NCBI Taxonomy" id="196367"/>
    <lineage>
        <taxon>Bacteria</taxon>
        <taxon>Pseudomonadati</taxon>
        <taxon>Pseudomonadota</taxon>
        <taxon>Betaproteobacteria</taxon>
        <taxon>Burkholderiales</taxon>
        <taxon>Burkholderiaceae</taxon>
        <taxon>Caballeronia</taxon>
    </lineage>
</organism>
<accession>A0A158G1S5</accession>
<reference evidence="1 2" key="1">
    <citation type="submission" date="2016-01" db="EMBL/GenBank/DDBJ databases">
        <authorList>
            <person name="Oliw E.H."/>
        </authorList>
    </citation>
    <scope>NUCLEOTIDE SEQUENCE [LARGE SCALE GENOMIC DNA]</scope>
    <source>
        <strain evidence="1">LMG 22029</strain>
    </source>
</reference>
<dbReference type="RefSeq" id="WP_060818621.1">
    <property type="nucleotide sequence ID" value="NZ_FCOC02000004.1"/>
</dbReference>
<protein>
    <submittedName>
        <fullName evidence="1">Gp65</fullName>
    </submittedName>
</protein>